<gene>
    <name evidence="3" type="primary">gspL</name>
    <name evidence="3" type="ORF">NYF23_13030</name>
</gene>
<keyword evidence="1" id="KW-0812">Transmembrane</keyword>
<keyword evidence="1" id="KW-0472">Membrane</keyword>
<feature type="domain" description="GspL cytoplasmic actin-ATPase-like" evidence="2">
    <location>
        <begin position="22"/>
        <end position="160"/>
    </location>
</feature>
<dbReference type="Proteomes" id="UP001059934">
    <property type="component" value="Chromosome"/>
</dbReference>
<name>A0ABY5TMC6_9GAMM</name>
<evidence type="ECO:0000256" key="1">
    <source>
        <dbReference type="SAM" id="Phobius"/>
    </source>
</evidence>
<dbReference type="SUPFAM" id="SSF53067">
    <property type="entry name" value="Actin-like ATPase domain"/>
    <property type="match status" value="1"/>
</dbReference>
<dbReference type="InterPro" id="IPR024230">
    <property type="entry name" value="GspL_cyto_dom"/>
</dbReference>
<feature type="transmembrane region" description="Helical" evidence="1">
    <location>
        <begin position="222"/>
        <end position="241"/>
    </location>
</feature>
<dbReference type="Gene3D" id="3.30.420.380">
    <property type="match status" value="1"/>
</dbReference>
<keyword evidence="1" id="KW-1133">Transmembrane helix</keyword>
<protein>
    <submittedName>
        <fullName evidence="3">Type II secretion system protein GspL</fullName>
    </submittedName>
</protein>
<keyword evidence="4" id="KW-1185">Reference proteome</keyword>
<reference evidence="3" key="1">
    <citation type="submission" date="2022-08" db="EMBL/GenBank/DDBJ databases">
        <title>Catabolic pathway analysis in culturable SAR92 clade bacteria reveals their overlooked roles in DMSP degradation in coastal seas.</title>
        <authorList>
            <person name="He X."/>
            <person name="Zhang X."/>
            <person name="Zhang Y."/>
        </authorList>
    </citation>
    <scope>NUCLEOTIDE SEQUENCE</scope>
    <source>
        <strain evidence="3">H455</strain>
    </source>
</reference>
<accession>A0ABY5TMC6</accession>
<evidence type="ECO:0000259" key="2">
    <source>
        <dbReference type="Pfam" id="PF05134"/>
    </source>
</evidence>
<dbReference type="InterPro" id="IPR007812">
    <property type="entry name" value="T2SS_protein-GspL"/>
</dbReference>
<evidence type="ECO:0000313" key="4">
    <source>
        <dbReference type="Proteomes" id="UP001059934"/>
    </source>
</evidence>
<proteinExistence type="predicted"/>
<dbReference type="Pfam" id="PF05134">
    <property type="entry name" value="T2SSL"/>
    <property type="match status" value="1"/>
</dbReference>
<evidence type="ECO:0000313" key="3">
    <source>
        <dbReference type="EMBL" id="UVW34922.1"/>
    </source>
</evidence>
<sequence>MTQSVDHLHHLDRHLLGGGDANRAMALWVPSQRICLHVIDAPTAPQRKWAELIPWILEDRILQPVDEMHFVLGESFISEGKKQLRVSVISKQDMREWLRIADNAGATATAMVADYLALPFESGRISMAWREGQFLVRSGIDSGFSAAPDLAWLLVRRLQERAEIAPRLSISIPDANLIPDDLRDAADINDAEIDWQFSDIPMTANLLTDEFKPQARDISSSTWLSTAALLVLAIVLGFGYLQLSNVRFEGRIAELETQASAAFTNLFLGKRAQPEDIRSSGELLLADMFKQRESLQAPIMKALVASDPIMTNCGCELESLVASDSGVSLGLKNVASDKVKVTNLAGFEVDRQVADGLTTLSLRKVSQK</sequence>
<dbReference type="EMBL" id="CP103416">
    <property type="protein sequence ID" value="UVW34922.1"/>
    <property type="molecule type" value="Genomic_DNA"/>
</dbReference>
<organism evidence="3 4">
    <name type="scientific">SAR92 clade bacterium H455</name>
    <dbReference type="NCBI Taxonomy" id="2974818"/>
    <lineage>
        <taxon>Bacteria</taxon>
        <taxon>Pseudomonadati</taxon>
        <taxon>Pseudomonadota</taxon>
        <taxon>Gammaproteobacteria</taxon>
        <taxon>Cellvibrionales</taxon>
        <taxon>Porticoccaceae</taxon>
        <taxon>SAR92 clade</taxon>
    </lineage>
</organism>
<dbReference type="CDD" id="cd24017">
    <property type="entry name" value="ASKHA_T2SSL_N"/>
    <property type="match status" value="1"/>
</dbReference>
<dbReference type="InterPro" id="IPR043129">
    <property type="entry name" value="ATPase_NBD"/>
</dbReference>
<dbReference type="NCBIfam" id="TIGR01709">
    <property type="entry name" value="typeII_sec_gspL"/>
    <property type="match status" value="1"/>
</dbReference>